<dbReference type="SMART" id="SM00297">
    <property type="entry name" value="BROMO"/>
    <property type="match status" value="1"/>
</dbReference>
<dbReference type="PROSITE" id="PS50014">
    <property type="entry name" value="BROMODOMAIN_2"/>
    <property type="match status" value="1"/>
</dbReference>
<proteinExistence type="predicted"/>
<dbReference type="OrthoDB" id="1742084at2759"/>
<dbReference type="Pfam" id="PF00439">
    <property type="entry name" value="Bromodomain"/>
    <property type="match status" value="1"/>
</dbReference>
<dbReference type="PANTHER" id="PTHR15398">
    <property type="entry name" value="BROMODOMAIN-CONTAINING PROTEIN 8"/>
    <property type="match status" value="1"/>
</dbReference>
<evidence type="ECO:0000313" key="5">
    <source>
        <dbReference type="Ensembl" id="ENSLLEP00000014402.1"/>
    </source>
</evidence>
<evidence type="ECO:0000256" key="3">
    <source>
        <dbReference type="SAM" id="MobiDB-lite"/>
    </source>
</evidence>
<dbReference type="SUPFAM" id="SSF47370">
    <property type="entry name" value="Bromodomain"/>
    <property type="match status" value="1"/>
</dbReference>
<feature type="domain" description="Bromo" evidence="4">
    <location>
        <begin position="255"/>
        <end position="325"/>
    </location>
</feature>
<dbReference type="AlphaFoldDB" id="A0A8C5MK52"/>
<feature type="region of interest" description="Disordered" evidence="3">
    <location>
        <begin position="197"/>
        <end position="225"/>
    </location>
</feature>
<evidence type="ECO:0000256" key="2">
    <source>
        <dbReference type="PROSITE-ProRule" id="PRU00035"/>
    </source>
</evidence>
<accession>A0A8C5MK52</accession>
<dbReference type="PRINTS" id="PR00503">
    <property type="entry name" value="BROMODOMAIN"/>
</dbReference>
<dbReference type="PANTHER" id="PTHR15398:SF14">
    <property type="entry name" value="BRD8 DOMAIN CONTAINING"/>
    <property type="match status" value="1"/>
</dbReference>
<evidence type="ECO:0000259" key="4">
    <source>
        <dbReference type="PROSITE" id="PS50014"/>
    </source>
</evidence>
<feature type="region of interest" description="Disordered" evidence="3">
    <location>
        <begin position="1"/>
        <end position="31"/>
    </location>
</feature>
<dbReference type="InterPro" id="IPR001487">
    <property type="entry name" value="Bromodomain"/>
</dbReference>
<dbReference type="GO" id="GO:0035267">
    <property type="term" value="C:NuA4 histone acetyltransferase complex"/>
    <property type="evidence" value="ECO:0007669"/>
    <property type="project" value="TreeGrafter"/>
</dbReference>
<sequence length="345" mass="39029">MQTSESGISAKSLRGRDSTRKQDASEKDSVPMGSPAFLLSLFMGQELHRLTGNDWDKITESWSTSLGDFCNICQDENEGEGVLFDRHLEIAGVQLHAEAEKVLLTLLHQMLSYLRTSQQAGTTVDGISVFLTHQPLSETYGEDNRVDSGRTSDGKELHWLGHSESPFSPQSFYGESEEFSVFPEASHEHSTYALGWPTWETDTSDSENNHQDEKTETPLPSQPPLLDLLKSRASETPEYLCNFKKMMNTVWKSIVDHRFSGPFVKPVSDKQAPGYEKVVKKPMDFTTIKRGLMKGRIKDTVAFQRDLLLVFQNAIMYNNSSHTVYHKAVEMQRDMAELLQILNTR</sequence>
<protein>
    <recommendedName>
        <fullName evidence="4">Bromo domain-containing protein</fullName>
    </recommendedName>
</protein>
<organism evidence="5 6">
    <name type="scientific">Leptobrachium leishanense</name>
    <name type="common">Leishan spiny toad</name>
    <dbReference type="NCBI Taxonomy" id="445787"/>
    <lineage>
        <taxon>Eukaryota</taxon>
        <taxon>Metazoa</taxon>
        <taxon>Chordata</taxon>
        <taxon>Craniata</taxon>
        <taxon>Vertebrata</taxon>
        <taxon>Euteleostomi</taxon>
        <taxon>Amphibia</taxon>
        <taxon>Batrachia</taxon>
        <taxon>Anura</taxon>
        <taxon>Pelobatoidea</taxon>
        <taxon>Megophryidae</taxon>
        <taxon>Leptobrachium</taxon>
    </lineage>
</organism>
<feature type="compositionally biased region" description="Basic and acidic residues" evidence="3">
    <location>
        <begin position="207"/>
        <end position="216"/>
    </location>
</feature>
<reference evidence="5" key="1">
    <citation type="submission" date="2025-08" db="UniProtKB">
        <authorList>
            <consortium name="Ensembl"/>
        </authorList>
    </citation>
    <scope>IDENTIFICATION</scope>
</reference>
<name>A0A8C5MK52_9ANUR</name>
<dbReference type="GeneTree" id="ENSGT00530000064262"/>
<evidence type="ECO:0000256" key="1">
    <source>
        <dbReference type="ARBA" id="ARBA00023117"/>
    </source>
</evidence>
<dbReference type="InterPro" id="IPR036427">
    <property type="entry name" value="Bromodomain-like_sf"/>
</dbReference>
<dbReference type="Proteomes" id="UP000694569">
    <property type="component" value="Unplaced"/>
</dbReference>
<feature type="compositionally biased region" description="Basic and acidic residues" evidence="3">
    <location>
        <begin position="14"/>
        <end position="29"/>
    </location>
</feature>
<reference evidence="5" key="2">
    <citation type="submission" date="2025-09" db="UniProtKB">
        <authorList>
            <consortium name="Ensembl"/>
        </authorList>
    </citation>
    <scope>IDENTIFICATION</scope>
</reference>
<evidence type="ECO:0000313" key="6">
    <source>
        <dbReference type="Proteomes" id="UP000694569"/>
    </source>
</evidence>
<keyword evidence="1 2" id="KW-0103">Bromodomain</keyword>
<dbReference type="Gene3D" id="1.20.920.10">
    <property type="entry name" value="Bromodomain-like"/>
    <property type="match status" value="1"/>
</dbReference>
<dbReference type="Ensembl" id="ENSLLET00000014966.1">
    <property type="protein sequence ID" value="ENSLLEP00000014402.1"/>
    <property type="gene ID" value="ENSLLEG00000009158.1"/>
</dbReference>
<keyword evidence="6" id="KW-1185">Reference proteome</keyword>